<feature type="domain" description="HTH merR-type" evidence="2">
    <location>
        <begin position="12"/>
        <end position="73"/>
    </location>
</feature>
<dbReference type="PANTHER" id="PTHR30204">
    <property type="entry name" value="REDOX-CYCLING DRUG-SENSING TRANSCRIPTIONAL ACTIVATOR SOXR"/>
    <property type="match status" value="1"/>
</dbReference>
<dbReference type="Gene3D" id="1.10.1660.10">
    <property type="match status" value="1"/>
</dbReference>
<gene>
    <name evidence="3" type="ORF">CNR29_13000</name>
    <name evidence="4" type="ORF">UCCLBBS449_2440</name>
</gene>
<dbReference type="RefSeq" id="WP_042520640.1">
    <property type="nucleotide sequence ID" value="NZ_CP031198.1"/>
</dbReference>
<dbReference type="Proteomes" id="UP000307074">
    <property type="component" value="Chromosome"/>
</dbReference>
<dbReference type="EMBL" id="CP031198">
    <property type="protein sequence ID" value="QCZ54342.1"/>
    <property type="molecule type" value="Genomic_DNA"/>
</dbReference>
<dbReference type="GO" id="GO:0003677">
    <property type="term" value="F:DNA binding"/>
    <property type="evidence" value="ECO:0007669"/>
    <property type="project" value="UniProtKB-KW"/>
</dbReference>
<proteinExistence type="predicted"/>
<keyword evidence="1" id="KW-0238">DNA-binding</keyword>
<dbReference type="PROSITE" id="PS50937">
    <property type="entry name" value="HTH_MERR_2"/>
    <property type="match status" value="1"/>
</dbReference>
<evidence type="ECO:0000313" key="6">
    <source>
        <dbReference type="Proteomes" id="UP000307074"/>
    </source>
</evidence>
<dbReference type="GO" id="GO:0003700">
    <property type="term" value="F:DNA-binding transcription factor activity"/>
    <property type="evidence" value="ECO:0007669"/>
    <property type="project" value="InterPro"/>
</dbReference>
<name>A0A0D0GQF5_LEVBR</name>
<evidence type="ECO:0000313" key="4">
    <source>
        <dbReference type="EMBL" id="QCZ54342.1"/>
    </source>
</evidence>
<reference evidence="3 5" key="1">
    <citation type="submission" date="2017-09" db="EMBL/GenBank/DDBJ databases">
        <title>Genome sequence of Lactobacillus brevis D7.</title>
        <authorList>
            <person name="Kwon M.-S."/>
            <person name="Lim S.K."/>
            <person name="Choi H.-J."/>
        </authorList>
    </citation>
    <scope>NUCLEOTIDE SEQUENCE [LARGE SCALE GENOMIC DNA]</scope>
    <source>
        <strain evidence="3 5">D7</strain>
    </source>
</reference>
<evidence type="ECO:0000313" key="3">
    <source>
        <dbReference type="EMBL" id="PBQ24892.1"/>
    </source>
</evidence>
<evidence type="ECO:0000259" key="2">
    <source>
        <dbReference type="PROSITE" id="PS50937"/>
    </source>
</evidence>
<evidence type="ECO:0000313" key="5">
    <source>
        <dbReference type="Proteomes" id="UP000217918"/>
    </source>
</evidence>
<dbReference type="InterPro" id="IPR047057">
    <property type="entry name" value="MerR_fam"/>
</dbReference>
<dbReference type="Pfam" id="PF13411">
    <property type="entry name" value="MerR_1"/>
    <property type="match status" value="1"/>
</dbReference>
<protein>
    <submittedName>
        <fullName evidence="3">MerR family transcriptional regulator</fullName>
    </submittedName>
</protein>
<dbReference type="AlphaFoldDB" id="A0A0D0GQF5"/>
<reference evidence="4 6" key="2">
    <citation type="submission" date="2018-07" db="EMBL/GenBank/DDBJ databases">
        <authorList>
            <person name="Feyereisen M."/>
        </authorList>
    </citation>
    <scope>NUCLEOTIDE SEQUENCE [LARGE SCALE GENOMIC DNA]</scope>
    <source>
        <strain evidence="4 6">UCCLBBS449</strain>
    </source>
</reference>
<dbReference type="Proteomes" id="UP000217918">
    <property type="component" value="Unassembled WGS sequence"/>
</dbReference>
<sequence>MNTFIIPDDQKNFSTKDVQAITGMTKDALRYYERLNLLGPIARNANNYRQYSKQNLERLQMVQIFRRLGLDLARLANTDVHDSPQKKIAELQDYQQTVSQEIIRLTDMQNFLAQKIAYFQTLE</sequence>
<dbReference type="SUPFAM" id="SSF46955">
    <property type="entry name" value="Putative DNA-binding domain"/>
    <property type="match status" value="1"/>
</dbReference>
<dbReference type="PANTHER" id="PTHR30204:SF90">
    <property type="entry name" value="HTH-TYPE TRANSCRIPTIONAL ACTIVATOR MTA"/>
    <property type="match status" value="1"/>
</dbReference>
<dbReference type="PRINTS" id="PR00040">
    <property type="entry name" value="HTHMERR"/>
</dbReference>
<dbReference type="InterPro" id="IPR009061">
    <property type="entry name" value="DNA-bd_dom_put_sf"/>
</dbReference>
<accession>A0A0D0GQF5</accession>
<dbReference type="EMBL" id="NVYO01000001">
    <property type="protein sequence ID" value="PBQ24892.1"/>
    <property type="molecule type" value="Genomic_DNA"/>
</dbReference>
<dbReference type="SMART" id="SM00422">
    <property type="entry name" value="HTH_MERR"/>
    <property type="match status" value="1"/>
</dbReference>
<organism evidence="3 5">
    <name type="scientific">Levilactobacillus brevis</name>
    <name type="common">Lactobacillus brevis</name>
    <dbReference type="NCBI Taxonomy" id="1580"/>
    <lineage>
        <taxon>Bacteria</taxon>
        <taxon>Bacillati</taxon>
        <taxon>Bacillota</taxon>
        <taxon>Bacilli</taxon>
        <taxon>Lactobacillales</taxon>
        <taxon>Lactobacillaceae</taxon>
        <taxon>Levilactobacillus</taxon>
    </lineage>
</organism>
<dbReference type="InterPro" id="IPR000551">
    <property type="entry name" value="MerR-type_HTH_dom"/>
</dbReference>
<evidence type="ECO:0000256" key="1">
    <source>
        <dbReference type="ARBA" id="ARBA00023125"/>
    </source>
</evidence>